<protein>
    <submittedName>
        <fullName evidence="1">Uncharacterized protein</fullName>
    </submittedName>
</protein>
<proteinExistence type="predicted"/>
<dbReference type="AlphaFoldDB" id="A0A3G7U0S4"/>
<dbReference type="EMBL" id="CP027753">
    <property type="protein sequence ID" value="AZE52096.1"/>
    <property type="molecule type" value="Genomic_DNA"/>
</dbReference>
<dbReference type="Proteomes" id="UP000268048">
    <property type="component" value="Chromosome"/>
</dbReference>
<name>A0A3G7U0S4_9PSED</name>
<sequence>MSRWNKQPAGSVRKVAALGHAALKTGSECSFRPLNSASSPVFALPDLRSLLFVQTLDRVGA</sequence>
<evidence type="ECO:0000313" key="1">
    <source>
        <dbReference type="EMBL" id="AZE52096.1"/>
    </source>
</evidence>
<evidence type="ECO:0000313" key="2">
    <source>
        <dbReference type="Proteomes" id="UP000268048"/>
    </source>
</evidence>
<reference evidence="1 2" key="1">
    <citation type="submission" date="2018-03" db="EMBL/GenBank/DDBJ databases">
        <title>Diversity of phytobeneficial traits revealed by whole-genome analysis of worldwide-isolated phenazine-producing Pseudomonas spp.</title>
        <authorList>
            <person name="Biessy A."/>
            <person name="Novinscak A."/>
            <person name="Blom J."/>
            <person name="Leger G."/>
            <person name="Thomashow L.S."/>
            <person name="Cazorla F.M."/>
            <person name="Josic D."/>
            <person name="Filion M."/>
        </authorList>
    </citation>
    <scope>NUCLEOTIDE SEQUENCE [LARGE SCALE GENOMIC DNA]</scope>
    <source>
        <strain evidence="1 2">B25</strain>
    </source>
</reference>
<organism evidence="1 2">
    <name type="scientific">Pseudomonas chlororaphis</name>
    <dbReference type="NCBI Taxonomy" id="587753"/>
    <lineage>
        <taxon>Bacteria</taxon>
        <taxon>Pseudomonadati</taxon>
        <taxon>Pseudomonadota</taxon>
        <taxon>Gammaproteobacteria</taxon>
        <taxon>Pseudomonadales</taxon>
        <taxon>Pseudomonadaceae</taxon>
        <taxon>Pseudomonas</taxon>
    </lineage>
</organism>
<gene>
    <name evidence="1" type="ORF">C4K04_6468</name>
</gene>
<accession>A0A3G7U0S4</accession>